<dbReference type="SUPFAM" id="SSF51126">
    <property type="entry name" value="Pectin lyase-like"/>
    <property type="match status" value="1"/>
</dbReference>
<dbReference type="AlphaFoldDB" id="A0A0S7C365"/>
<dbReference type="RefSeq" id="WP_062044190.1">
    <property type="nucleotide sequence ID" value="NZ_DF968183.1"/>
</dbReference>
<evidence type="ECO:0000313" key="2">
    <source>
        <dbReference type="EMBL" id="GAP44606.1"/>
    </source>
</evidence>
<evidence type="ECO:0000313" key="3">
    <source>
        <dbReference type="Proteomes" id="UP000053091"/>
    </source>
</evidence>
<dbReference type="InterPro" id="IPR011050">
    <property type="entry name" value="Pectin_lyase_fold/virulence"/>
</dbReference>
<evidence type="ECO:0000256" key="1">
    <source>
        <dbReference type="SAM" id="SignalP"/>
    </source>
</evidence>
<accession>A0A0S7C365</accession>
<organism evidence="2">
    <name type="scientific">Lentimicrobium saccharophilum</name>
    <dbReference type="NCBI Taxonomy" id="1678841"/>
    <lineage>
        <taxon>Bacteria</taxon>
        <taxon>Pseudomonadati</taxon>
        <taxon>Bacteroidota</taxon>
        <taxon>Bacteroidia</taxon>
        <taxon>Bacteroidales</taxon>
        <taxon>Lentimicrobiaceae</taxon>
        <taxon>Lentimicrobium</taxon>
    </lineage>
</organism>
<dbReference type="Proteomes" id="UP000053091">
    <property type="component" value="Unassembled WGS sequence"/>
</dbReference>
<dbReference type="InterPro" id="IPR012334">
    <property type="entry name" value="Pectin_lyas_fold"/>
</dbReference>
<name>A0A0S7C365_9BACT</name>
<protein>
    <recommendedName>
        <fullName evidence="4">Right handed beta helix region</fullName>
    </recommendedName>
</protein>
<sequence length="482" mass="53904">MKRYRFLAGLLPVFALLFFASCQKDDKFDNNPDLNLSFSADTVFFDTVFTTVGSSTRVFMIYNPSDNKVNVSSVRLARGSSSPFRMNIDGIAATEIRDLEIAGKDSLFVFVKVTIDPNQANAPLIQNDSIVFTTNGNIQDVKLVAWGQDAYFYRNGIIGSDYVFTPEKPHVIYGYLIVDSLYTLSVEAGARVHLHSGAILMVYRDATIKVNGTRENPVIFEGDRLEDYYRDIPGQWGRIWLYAGSINNEFNYAVIRNGEVGIHADTTGNSPNPTLRISNSLIYNMSKTGILGQGTTIEAANCVIGNCGARSLALTLGGRYDFRHCTIGNFWNKSFRRETALVLNNYYIDFTGAVQLRPLEQAYFGNCAIYGEKNEEITFDQHSSGGVFNYRFENCLLKTEANIEDAEKFPGSLKNQNPWFRDPYQALYQPDTLVSSLINKGNAGVLNGSFINLQEDIDGRLRTADTAPDIGAYEFSEENRKK</sequence>
<proteinExistence type="predicted"/>
<reference evidence="2" key="1">
    <citation type="journal article" date="2015" name="Genome Announc.">
        <title>Draft Genome Sequence of Bacteroidales Strain TBC1, a Novel Isolate from a Methanogenic Wastewater Treatment System.</title>
        <authorList>
            <person name="Tourlousse D.M."/>
            <person name="Matsuura N."/>
            <person name="Sun L."/>
            <person name="Toyonaga M."/>
            <person name="Kuroda K."/>
            <person name="Ohashi A."/>
            <person name="Cruz R."/>
            <person name="Yamaguchi T."/>
            <person name="Sekiguchi Y."/>
        </authorList>
    </citation>
    <scope>NUCLEOTIDE SEQUENCE [LARGE SCALE GENOMIC DNA]</scope>
    <source>
        <strain evidence="2">TBC1</strain>
    </source>
</reference>
<dbReference type="OrthoDB" id="1111178at2"/>
<keyword evidence="1" id="KW-0732">Signal</keyword>
<feature type="chain" id="PRO_5006633487" description="Right handed beta helix region" evidence="1">
    <location>
        <begin position="25"/>
        <end position="482"/>
    </location>
</feature>
<evidence type="ECO:0008006" key="4">
    <source>
        <dbReference type="Google" id="ProtNLM"/>
    </source>
</evidence>
<keyword evidence="3" id="KW-1185">Reference proteome</keyword>
<dbReference type="EMBL" id="DF968183">
    <property type="protein sequence ID" value="GAP44606.1"/>
    <property type="molecule type" value="Genomic_DNA"/>
</dbReference>
<feature type="signal peptide" evidence="1">
    <location>
        <begin position="1"/>
        <end position="24"/>
    </location>
</feature>
<dbReference type="Gene3D" id="2.160.20.10">
    <property type="entry name" value="Single-stranded right-handed beta-helix, Pectin lyase-like"/>
    <property type="match status" value="1"/>
</dbReference>
<dbReference type="STRING" id="1678841.TBC1_12415"/>
<dbReference type="PROSITE" id="PS51257">
    <property type="entry name" value="PROKAR_LIPOPROTEIN"/>
    <property type="match status" value="1"/>
</dbReference>
<gene>
    <name evidence="2" type="ORF">TBC1_12415</name>
</gene>